<feature type="domain" description="NADH:ubiquinone oxidoreductase intermediate-associated protein 30" evidence="2">
    <location>
        <begin position="3"/>
        <end position="123"/>
    </location>
</feature>
<protein>
    <submittedName>
        <fullName evidence="3">CIA30 family protein</fullName>
    </submittedName>
</protein>
<evidence type="ECO:0000256" key="1">
    <source>
        <dbReference type="ARBA" id="ARBA00007884"/>
    </source>
</evidence>
<reference evidence="3" key="1">
    <citation type="submission" date="2022-05" db="EMBL/GenBank/DDBJ databases">
        <title>Halomonas geminus sp. nov. and Halomonas llamarensis sp. nov. isolated from high-altitude salars of the Atacama Desert.</title>
        <authorList>
            <person name="Hintersatz C."/>
            <person name="Rojas L.A."/>
            <person name="Wei T.-S."/>
            <person name="Kutschke S."/>
            <person name="Lehmann F."/>
            <person name="Jain R."/>
            <person name="Pollmann K."/>
        </authorList>
    </citation>
    <scope>NUCLEOTIDE SEQUENCE</scope>
    <source>
        <strain evidence="3">ATCH28</strain>
    </source>
</reference>
<comment type="caution">
    <text evidence="3">The sequence shown here is derived from an EMBL/GenBank/DDBJ whole genome shotgun (WGS) entry which is preliminary data.</text>
</comment>
<evidence type="ECO:0000313" key="3">
    <source>
        <dbReference type="EMBL" id="MCL7938693.1"/>
    </source>
</evidence>
<accession>A0ABT0SVU1</accession>
<comment type="similarity">
    <text evidence="1">Belongs to the CIA30 family.</text>
</comment>
<sequence length="140" mass="15413">MEDGSGVFSGETSLENNGGFASVRRDPEAMNLSDASGLVLYVRGDGRCYQLRLRNYQLPEGTAYRALFQPPVGEWQHVALPLPAFEAMFRGRRLEDAPLLDPGSIQQLGLLIADKQPGPFRLEAAWIETIKEPKNPMGPA</sequence>
<organism evidence="3 4">
    <name type="scientific">Halomonas gemina</name>
    <dbReference type="NCBI Taxonomy" id="2945105"/>
    <lineage>
        <taxon>Bacteria</taxon>
        <taxon>Pseudomonadati</taxon>
        <taxon>Pseudomonadota</taxon>
        <taxon>Gammaproteobacteria</taxon>
        <taxon>Oceanospirillales</taxon>
        <taxon>Halomonadaceae</taxon>
        <taxon>Halomonas</taxon>
    </lineage>
</organism>
<dbReference type="InterPro" id="IPR008979">
    <property type="entry name" value="Galactose-bd-like_sf"/>
</dbReference>
<evidence type="ECO:0000259" key="2">
    <source>
        <dbReference type="Pfam" id="PF08547"/>
    </source>
</evidence>
<gene>
    <name evidence="3" type="ORF">M8009_00025</name>
</gene>
<dbReference type="EMBL" id="JAMJPK010000001">
    <property type="protein sequence ID" value="MCL7938693.1"/>
    <property type="molecule type" value="Genomic_DNA"/>
</dbReference>
<dbReference type="SUPFAM" id="SSF49785">
    <property type="entry name" value="Galactose-binding domain-like"/>
    <property type="match status" value="1"/>
</dbReference>
<proteinExistence type="inferred from homology"/>
<dbReference type="Pfam" id="PF08547">
    <property type="entry name" value="CIA30"/>
    <property type="match status" value="1"/>
</dbReference>
<evidence type="ECO:0000313" key="4">
    <source>
        <dbReference type="Proteomes" id="UP001165369"/>
    </source>
</evidence>
<name>A0ABT0SVU1_9GAMM</name>
<dbReference type="PANTHER" id="PTHR13194:SF19">
    <property type="entry name" value="NAD(P)-BINDING ROSSMANN-FOLD SUPERFAMILY PROTEIN"/>
    <property type="match status" value="1"/>
</dbReference>
<keyword evidence="4" id="KW-1185">Reference proteome</keyword>
<dbReference type="Proteomes" id="UP001165369">
    <property type="component" value="Unassembled WGS sequence"/>
</dbReference>
<dbReference type="InterPro" id="IPR013857">
    <property type="entry name" value="NADH-UbQ_OxRdtase-assoc_prot30"/>
</dbReference>
<dbReference type="PANTHER" id="PTHR13194">
    <property type="entry name" value="COMPLEX I INTERMEDIATE-ASSOCIATED PROTEIN 30"/>
    <property type="match status" value="1"/>
</dbReference>
<dbReference type="InterPro" id="IPR039131">
    <property type="entry name" value="NDUFAF1"/>
</dbReference>